<feature type="transmembrane region" description="Helical" evidence="4">
    <location>
        <begin position="21"/>
        <end position="49"/>
    </location>
</feature>
<comment type="similarity">
    <text evidence="2">Belongs to the bacterial PQQ dehydrogenase family.</text>
</comment>
<dbReference type="EMBL" id="JRYB01000001">
    <property type="protein sequence ID" value="OIJ40961.1"/>
    <property type="molecule type" value="Genomic_DNA"/>
</dbReference>
<organism evidence="6 7">
    <name type="scientific">Massilia timonae</name>
    <dbReference type="NCBI Taxonomy" id="47229"/>
    <lineage>
        <taxon>Bacteria</taxon>
        <taxon>Pseudomonadati</taxon>
        <taxon>Pseudomonadota</taxon>
        <taxon>Betaproteobacteria</taxon>
        <taxon>Burkholderiales</taxon>
        <taxon>Oxalobacteraceae</taxon>
        <taxon>Telluria group</taxon>
        <taxon>Massilia</taxon>
    </lineage>
</organism>
<dbReference type="Pfam" id="PF01011">
    <property type="entry name" value="PQQ"/>
    <property type="match status" value="1"/>
</dbReference>
<dbReference type="CDD" id="cd10280">
    <property type="entry name" value="PQQ_mGDH"/>
    <property type="match status" value="1"/>
</dbReference>
<dbReference type="EC" id="1.1.99.22" evidence="6"/>
<name>A0A1S2N7B7_9BURK</name>
<evidence type="ECO:0000256" key="4">
    <source>
        <dbReference type="SAM" id="Phobius"/>
    </source>
</evidence>
<dbReference type="GO" id="GO:0016020">
    <property type="term" value="C:membrane"/>
    <property type="evidence" value="ECO:0007669"/>
    <property type="project" value="InterPro"/>
</dbReference>
<dbReference type="InterPro" id="IPR002372">
    <property type="entry name" value="PQQ_rpt_dom"/>
</dbReference>
<dbReference type="AlphaFoldDB" id="A0A1S2N7B7"/>
<dbReference type="InterPro" id="IPR018391">
    <property type="entry name" value="PQQ_b-propeller_rpt"/>
</dbReference>
<feature type="transmembrane region" description="Helical" evidence="4">
    <location>
        <begin position="107"/>
        <end position="128"/>
    </location>
</feature>
<keyword evidence="4" id="KW-1133">Transmembrane helix</keyword>
<dbReference type="GO" id="GO:0047955">
    <property type="term" value="F:glycerol dehydrogenase (acceptor) activity"/>
    <property type="evidence" value="ECO:0007669"/>
    <property type="project" value="UniProtKB-EC"/>
</dbReference>
<evidence type="ECO:0000256" key="3">
    <source>
        <dbReference type="ARBA" id="ARBA00023002"/>
    </source>
</evidence>
<evidence type="ECO:0000259" key="5">
    <source>
        <dbReference type="Pfam" id="PF01011"/>
    </source>
</evidence>
<keyword evidence="3 6" id="KW-0560">Oxidoreductase</keyword>
<gene>
    <name evidence="6" type="primary">sldA</name>
    <name evidence="6" type="ORF">LO55_3292</name>
</gene>
<keyword evidence="4" id="KW-0472">Membrane</keyword>
<dbReference type="Gene3D" id="2.140.10.10">
    <property type="entry name" value="Quinoprotein alcohol dehydrogenase-like superfamily"/>
    <property type="match status" value="2"/>
</dbReference>
<keyword evidence="4" id="KW-0812">Transmembrane</keyword>
<reference evidence="6 7" key="1">
    <citation type="submission" date="2014-10" db="EMBL/GenBank/DDBJ databases">
        <authorList>
            <person name="Seo M.-J."/>
            <person name="Seok Y.J."/>
            <person name="Cha I.-T."/>
        </authorList>
    </citation>
    <scope>NUCLEOTIDE SEQUENCE [LARGE SCALE GENOMIC DNA]</scope>
    <source>
        <strain evidence="6 7">NEU</strain>
    </source>
</reference>
<proteinExistence type="inferred from homology"/>
<feature type="transmembrane region" description="Helical" evidence="4">
    <location>
        <begin position="79"/>
        <end position="101"/>
    </location>
</feature>
<evidence type="ECO:0000313" key="6">
    <source>
        <dbReference type="EMBL" id="OIJ40961.1"/>
    </source>
</evidence>
<dbReference type="PANTHER" id="PTHR32303">
    <property type="entry name" value="QUINOPROTEIN ALCOHOL DEHYDROGENASE (CYTOCHROME C)"/>
    <property type="match status" value="1"/>
</dbReference>
<dbReference type="GO" id="GO:0008876">
    <property type="term" value="F:quinoprotein glucose dehydrogenase activity"/>
    <property type="evidence" value="ECO:0007669"/>
    <property type="project" value="TreeGrafter"/>
</dbReference>
<feature type="transmembrane region" description="Helical" evidence="4">
    <location>
        <begin position="148"/>
        <end position="168"/>
    </location>
</feature>
<dbReference type="GO" id="GO:0048038">
    <property type="term" value="F:quinone binding"/>
    <property type="evidence" value="ECO:0007669"/>
    <property type="project" value="InterPro"/>
</dbReference>
<accession>A0A1S2N7B7</accession>
<feature type="domain" description="Pyrrolo-quinoline quinone repeat" evidence="5">
    <location>
        <begin position="195"/>
        <end position="808"/>
    </location>
</feature>
<dbReference type="RefSeq" id="WP_071362261.1">
    <property type="nucleotide sequence ID" value="NZ_JRYB01000001.1"/>
</dbReference>
<comment type="cofactor">
    <cofactor evidence="1">
        <name>pyrroloquinoline quinone</name>
        <dbReference type="ChEBI" id="CHEBI:58442"/>
    </cofactor>
</comment>
<dbReference type="PANTHER" id="PTHR32303:SF4">
    <property type="entry name" value="QUINOPROTEIN GLUCOSE DEHYDROGENASE"/>
    <property type="match status" value="1"/>
</dbReference>
<dbReference type="SUPFAM" id="SSF50998">
    <property type="entry name" value="Quinoprotein alcohol dehydrogenase-like"/>
    <property type="match status" value="1"/>
</dbReference>
<dbReference type="NCBIfam" id="TIGR03074">
    <property type="entry name" value="PQQ_membr_DH"/>
    <property type="match status" value="1"/>
</dbReference>
<dbReference type="InterPro" id="IPR017511">
    <property type="entry name" value="PQQ_mDH"/>
</dbReference>
<comment type="caution">
    <text evidence="6">The sequence shown here is derived from an EMBL/GenBank/DDBJ whole genome shotgun (WGS) entry which is preliminary data.</text>
</comment>
<feature type="transmembrane region" description="Helical" evidence="4">
    <location>
        <begin position="55"/>
        <end position="72"/>
    </location>
</feature>
<sequence length="833" mass="87981">MSTTNKRGNPAQPSAPAAGTGWRIALVVIPLFIGLFGLAMLGGGIWLIAVGGSPYYALAGAALLAGAVLLARRKRGGQAVIGIAWLATLAWAVWEVGFNGWGLVPRVVGMTVLFMLALALSPMLSPMLSQMPSRSPAVGARRRALDPLQTASALAAIAVLAILGVLVAREGVRSVESAQFPAVLAGAVGGTTADWPTYGGDASAQRYSALSQITPDNVGRLERAFVFHTGDLPAKGERYSPANTPLKIGDDLLVCSAKNILFAVNAATGEQRWRYDPQVPGEGIAHAAVCRGVAVYTAPQLADDAACKTRVISTTLDARIVAVDLRDGKPCADFGGAGGKPGQVDLWQDLGKKVPGWYSPTAAPTVVRGVIVTGAQVRDGQDEDAPSGVIRGYDAVTGQLAWAWDLGNPDNVKGPAAGQTYTRGTPNMWTTAVGDEALGLVYLPISNSSIDYFGGNRSEAENTYSDSLVAVDVTTGRDVWHFQALQRDLWDYDLGSQPSLLDYPGPDGKPVAAILLPTKQGDMYIFDRATGKPLIPIGSVKAPKLGSVEPDFVADTQPTSLWHSLRKDPKTEADMWGFSPVDQLMCRIQFRQSNYAGYLTPPSSDKPWIQYPGYNGGSDWGSVAIDPVRRILIANYNDVPNRSQLIPREQANRMGVQPIYASKDANAKAAGKGEGGSSVYPQINAPYAISVNAGWRNIGTGVPCTAPPYGGIRAVSLDTGETLWDGPLGTARRNGPWGIPSYIPFDIGLPNNGGSVVTAGGLVFIGAATDNLFRAIDIRTGKTVWTDVLPAGGQANPIAYEINGEQYILIAATGHAFMETGNSDAIIAYKLRK</sequence>
<dbReference type="SMART" id="SM00564">
    <property type="entry name" value="PQQ"/>
    <property type="match status" value="4"/>
</dbReference>
<evidence type="ECO:0000313" key="7">
    <source>
        <dbReference type="Proteomes" id="UP000180246"/>
    </source>
</evidence>
<dbReference type="Proteomes" id="UP000180246">
    <property type="component" value="Unassembled WGS sequence"/>
</dbReference>
<evidence type="ECO:0000256" key="1">
    <source>
        <dbReference type="ARBA" id="ARBA00001931"/>
    </source>
</evidence>
<protein>
    <submittedName>
        <fullName evidence="6">Glycerol dehydrogenase large subunit</fullName>
        <ecNumber evidence="6">1.1.99.22</ecNumber>
    </submittedName>
</protein>
<evidence type="ECO:0000256" key="2">
    <source>
        <dbReference type="ARBA" id="ARBA00008156"/>
    </source>
</evidence>
<dbReference type="InterPro" id="IPR011047">
    <property type="entry name" value="Quinoprotein_ADH-like_sf"/>
</dbReference>